<dbReference type="EMBL" id="JATAAI010000006">
    <property type="protein sequence ID" value="KAK1745296.1"/>
    <property type="molecule type" value="Genomic_DNA"/>
</dbReference>
<dbReference type="AlphaFoldDB" id="A0AAD8YEZ8"/>
<keyword evidence="2" id="KW-0813">Transport</keyword>
<evidence type="ECO:0000256" key="7">
    <source>
        <dbReference type="ARBA" id="ARBA00023136"/>
    </source>
</evidence>
<keyword evidence="6 9" id="KW-1133">Transmembrane helix</keyword>
<evidence type="ECO:0000313" key="12">
    <source>
        <dbReference type="EMBL" id="KAK1745296.1"/>
    </source>
</evidence>
<evidence type="ECO:0000259" key="11">
    <source>
        <dbReference type="PROSITE" id="PS50939"/>
    </source>
</evidence>
<feature type="transmembrane region" description="Helical" evidence="9">
    <location>
        <begin position="243"/>
        <end position="267"/>
    </location>
</feature>
<evidence type="ECO:0000256" key="2">
    <source>
        <dbReference type="ARBA" id="ARBA00022448"/>
    </source>
</evidence>
<keyword evidence="3 9" id="KW-0812">Transmembrane</keyword>
<keyword evidence="13" id="KW-1185">Reference proteome</keyword>
<dbReference type="GO" id="GO:0016020">
    <property type="term" value="C:membrane"/>
    <property type="evidence" value="ECO:0007669"/>
    <property type="project" value="UniProtKB-SubCell"/>
</dbReference>
<evidence type="ECO:0000256" key="4">
    <source>
        <dbReference type="ARBA" id="ARBA00022729"/>
    </source>
</evidence>
<dbReference type="CDD" id="cd08760">
    <property type="entry name" value="Cyt_b561_FRRS1_like"/>
    <property type="match status" value="1"/>
</dbReference>
<feature type="transmembrane region" description="Helical" evidence="9">
    <location>
        <begin position="392"/>
        <end position="418"/>
    </location>
</feature>
<feature type="region of interest" description="Disordered" evidence="8">
    <location>
        <begin position="429"/>
        <end position="471"/>
    </location>
</feature>
<dbReference type="InterPro" id="IPR005018">
    <property type="entry name" value="DOMON_domain"/>
</dbReference>
<organism evidence="12 13">
    <name type="scientific">Skeletonema marinoi</name>
    <dbReference type="NCBI Taxonomy" id="267567"/>
    <lineage>
        <taxon>Eukaryota</taxon>
        <taxon>Sar</taxon>
        <taxon>Stramenopiles</taxon>
        <taxon>Ochrophyta</taxon>
        <taxon>Bacillariophyta</taxon>
        <taxon>Coscinodiscophyceae</taxon>
        <taxon>Thalassiosirophycidae</taxon>
        <taxon>Thalassiosirales</taxon>
        <taxon>Skeletonemataceae</taxon>
        <taxon>Skeletonema</taxon>
        <taxon>Skeletonema marinoi-dohrnii complex</taxon>
    </lineage>
</organism>
<evidence type="ECO:0000256" key="6">
    <source>
        <dbReference type="ARBA" id="ARBA00022989"/>
    </source>
</evidence>
<evidence type="ECO:0000256" key="8">
    <source>
        <dbReference type="SAM" id="MobiDB-lite"/>
    </source>
</evidence>
<dbReference type="Pfam" id="PF03188">
    <property type="entry name" value="Cytochrom_B561"/>
    <property type="match status" value="1"/>
</dbReference>
<comment type="caution">
    <text evidence="12">The sequence shown here is derived from an EMBL/GenBank/DDBJ whole genome shotgun (WGS) entry which is preliminary data.</text>
</comment>
<dbReference type="InterPro" id="IPR045266">
    <property type="entry name" value="DOH_DOMON"/>
</dbReference>
<dbReference type="CDD" id="cd09631">
    <property type="entry name" value="DOMON_DOH"/>
    <property type="match status" value="1"/>
</dbReference>
<feature type="signal peptide" evidence="10">
    <location>
        <begin position="1"/>
        <end position="22"/>
    </location>
</feature>
<reference evidence="12" key="1">
    <citation type="submission" date="2023-06" db="EMBL/GenBank/DDBJ databases">
        <title>Survivors Of The Sea: Transcriptome response of Skeletonema marinoi to long-term dormancy.</title>
        <authorList>
            <person name="Pinder M.I.M."/>
            <person name="Kourtchenko O."/>
            <person name="Robertson E.K."/>
            <person name="Larsson T."/>
            <person name="Maumus F."/>
            <person name="Osuna-Cruz C.M."/>
            <person name="Vancaester E."/>
            <person name="Stenow R."/>
            <person name="Vandepoele K."/>
            <person name="Ploug H."/>
            <person name="Bruchert V."/>
            <person name="Godhe A."/>
            <person name="Topel M."/>
        </authorList>
    </citation>
    <scope>NUCLEOTIDE SEQUENCE</scope>
    <source>
        <strain evidence="12">R05AC</strain>
    </source>
</reference>
<name>A0AAD8YEZ8_9STRA</name>
<evidence type="ECO:0000256" key="1">
    <source>
        <dbReference type="ARBA" id="ARBA00004370"/>
    </source>
</evidence>
<dbReference type="Proteomes" id="UP001224775">
    <property type="component" value="Unassembled WGS sequence"/>
</dbReference>
<protein>
    <submittedName>
        <fullName evidence="12">Cytochrome b561 and DOMON domain-containing protein</fullName>
    </submittedName>
</protein>
<feature type="transmembrane region" description="Helical" evidence="9">
    <location>
        <begin position="363"/>
        <end position="380"/>
    </location>
</feature>
<dbReference type="PANTHER" id="PTHR23130:SF171">
    <property type="entry name" value="OS01G0895300 PROTEIN"/>
    <property type="match status" value="1"/>
</dbReference>
<sequence length="471" mass="52582">MRSPALVTLLATLATLVGETYGGGGHSHGNEGYHEHEHEDVDCTANFCKTQLSDDLWKRWHIHVPSDYDPNDDMCAKCEITVQLIYNGYTWLGYGVSPNGGMVGSTVVIGRPSEEQPTIYEIQGKVKMRDALRPINGFNLENASVKYNEGKAQTIMEFTTPFNTFGVTEEDDEYRVGMSLKNPTYFIYAHGNEGNLELDYHGNNKGSRTFENLINPDAAQADDNDASASKMKMSQTKSTKNAWKAHGILAFLAWGVIAPMAISAAVLRDLDWNRLPFKEFLGKFWLHIHAGLNCLNYLFTLVAFSVAVNTSSREMRDHFDHSHPRMGLSIFVLVSFQVLGGLLRPSKKVKSTLRKTWENIHHLLGVTLFCMGVFQLYTGLSMYGERYGKSTSVYYIVLGVLVLLWGSIILGGSLYKLILHIRGGQKEKITEHGSEDGESSTNGDTNDLKFKEEEVGEKVEADVSQDENEVI</sequence>
<dbReference type="PANTHER" id="PTHR23130">
    <property type="entry name" value="CYTOCHROME B561 AND DOMON DOMAIN-CONTAINING PROTEIN"/>
    <property type="match status" value="1"/>
</dbReference>
<evidence type="ECO:0000313" key="13">
    <source>
        <dbReference type="Proteomes" id="UP001224775"/>
    </source>
</evidence>
<proteinExistence type="predicted"/>
<gene>
    <name evidence="12" type="ORF">QTG54_004587</name>
</gene>
<feature type="compositionally biased region" description="Basic and acidic residues" evidence="8">
    <location>
        <begin position="446"/>
        <end position="461"/>
    </location>
</feature>
<dbReference type="SMART" id="SM00665">
    <property type="entry name" value="B561"/>
    <property type="match status" value="1"/>
</dbReference>
<keyword evidence="4 10" id="KW-0732">Signal</keyword>
<evidence type="ECO:0000256" key="9">
    <source>
        <dbReference type="SAM" id="Phobius"/>
    </source>
</evidence>
<dbReference type="PROSITE" id="PS50939">
    <property type="entry name" value="CYTOCHROME_B561"/>
    <property type="match status" value="1"/>
</dbReference>
<dbReference type="SMART" id="SM00664">
    <property type="entry name" value="DoH"/>
    <property type="match status" value="1"/>
</dbReference>
<comment type="subcellular location">
    <subcellularLocation>
        <location evidence="1">Membrane</location>
    </subcellularLocation>
</comment>
<feature type="transmembrane region" description="Helical" evidence="9">
    <location>
        <begin position="288"/>
        <end position="306"/>
    </location>
</feature>
<feature type="chain" id="PRO_5041925283" evidence="10">
    <location>
        <begin position="23"/>
        <end position="471"/>
    </location>
</feature>
<evidence type="ECO:0000256" key="3">
    <source>
        <dbReference type="ARBA" id="ARBA00022692"/>
    </source>
</evidence>
<dbReference type="InterPro" id="IPR006593">
    <property type="entry name" value="Cyt_b561/ferric_Rdtase_TM"/>
</dbReference>
<keyword evidence="7 9" id="KW-0472">Membrane</keyword>
<keyword evidence="5" id="KW-0249">Electron transport</keyword>
<feature type="transmembrane region" description="Helical" evidence="9">
    <location>
        <begin position="326"/>
        <end position="343"/>
    </location>
</feature>
<accession>A0AAD8YEZ8</accession>
<dbReference type="Gene3D" id="1.20.120.1770">
    <property type="match status" value="1"/>
</dbReference>
<feature type="domain" description="Cytochrome b561" evidence="11">
    <location>
        <begin position="210"/>
        <end position="414"/>
    </location>
</feature>
<evidence type="ECO:0000256" key="5">
    <source>
        <dbReference type="ARBA" id="ARBA00022982"/>
    </source>
</evidence>
<evidence type="ECO:0000256" key="10">
    <source>
        <dbReference type="SAM" id="SignalP"/>
    </source>
</evidence>